<sequence length="677" mass="73694">MKQCRRATSLVEVLVVLVILLIGVFSVIRVFPLGFTFLRNSESRMRGTRVGHGLLEKAQNEAANLPDAIAYSYFSGNSGSMVRSFVVDEDPDDLTGDPASPYYSDVNKFRFIVGEPVKIGLPTPTATTSGSIYMAKLGPIYMDALVGNPANAPATAADSLYYNLFLSIRSAPLNVAPAFIARDPYYQASSGQPFFFSDYYRARLTGPTSCLVDENEDANGGAWMLFYPSSRDRVFTVRFIKLVNDHDDDPYDNAVAVTDRFVVPASTQAVWIRLCDPSHLSYNTLDPATTFAADDAIQSGSEVVTREFTRLAAGAAWDPEDPYQYQLVSNNLDAASGKSSVANPGIVAFNPVGARFANNGQDPFKAYMDYAVLDWHIIHDDRDVPAVAIGAYGEVPLRTTLTRIKSLDYINPDNTFYEGIFPAGDTDASKNTDIMIVRLDTGAILNPGASGRPGDYGLLQAGDPAQVNQDYWVNTDPKTGSYATGTLYINTNRVALGTPIRILYKAEGEWGAALSKAMATYREVTAMPSNWTLDALTGLTTSPDRPDLFWRTTAGSGAAAVGALNFAGTELNKGVTVVFQVLTNGSWRRSAAVQLAIDTPNVQLNAANERRVISASVDVTKFLKPLGWDGTHANWRVATDIKGATAKSRVIWKDGLERNAPWRIQDLDTYLTQGVLQ</sequence>
<keyword evidence="1" id="KW-1133">Transmembrane helix</keyword>
<evidence type="ECO:0000313" key="2">
    <source>
        <dbReference type="EMBL" id="MBB6048305.1"/>
    </source>
</evidence>
<dbReference type="EMBL" id="JACHGW010000001">
    <property type="protein sequence ID" value="MBB6048305.1"/>
    <property type="molecule type" value="Genomic_DNA"/>
</dbReference>
<feature type="transmembrane region" description="Helical" evidence="1">
    <location>
        <begin position="12"/>
        <end position="38"/>
    </location>
</feature>
<keyword evidence="1" id="KW-0472">Membrane</keyword>
<proteinExistence type="predicted"/>
<evidence type="ECO:0000256" key="1">
    <source>
        <dbReference type="SAM" id="Phobius"/>
    </source>
</evidence>
<comment type="caution">
    <text evidence="2">The sequence shown here is derived from an EMBL/GenBank/DDBJ whole genome shotgun (WGS) entry which is preliminary data.</text>
</comment>
<keyword evidence="1" id="KW-0812">Transmembrane</keyword>
<dbReference type="AlphaFoldDB" id="A0A7W9SKJ9"/>
<organism evidence="2 3">
    <name type="scientific">Armatimonas rosea</name>
    <dbReference type="NCBI Taxonomy" id="685828"/>
    <lineage>
        <taxon>Bacteria</taxon>
        <taxon>Bacillati</taxon>
        <taxon>Armatimonadota</taxon>
        <taxon>Armatimonadia</taxon>
        <taxon>Armatimonadales</taxon>
        <taxon>Armatimonadaceae</taxon>
        <taxon>Armatimonas</taxon>
    </lineage>
</organism>
<gene>
    <name evidence="2" type="ORF">HNQ39_000067</name>
</gene>
<keyword evidence="3" id="KW-1185">Reference proteome</keyword>
<dbReference type="Proteomes" id="UP000520814">
    <property type="component" value="Unassembled WGS sequence"/>
</dbReference>
<dbReference type="RefSeq" id="WP_184191777.1">
    <property type="nucleotide sequence ID" value="NZ_JACHGW010000001.1"/>
</dbReference>
<name>A0A7W9SKJ9_ARMRO</name>
<reference evidence="2 3" key="1">
    <citation type="submission" date="2020-08" db="EMBL/GenBank/DDBJ databases">
        <title>Genomic Encyclopedia of Type Strains, Phase IV (KMG-IV): sequencing the most valuable type-strain genomes for metagenomic binning, comparative biology and taxonomic classification.</title>
        <authorList>
            <person name="Goeker M."/>
        </authorList>
    </citation>
    <scope>NUCLEOTIDE SEQUENCE [LARGE SCALE GENOMIC DNA]</scope>
    <source>
        <strain evidence="2 3">DSM 23562</strain>
    </source>
</reference>
<accession>A0A7W9SKJ9</accession>
<evidence type="ECO:0000313" key="3">
    <source>
        <dbReference type="Proteomes" id="UP000520814"/>
    </source>
</evidence>
<protein>
    <submittedName>
        <fullName evidence="2">Uncharacterized protein</fullName>
    </submittedName>
</protein>